<proteinExistence type="predicted"/>
<feature type="compositionally biased region" description="Polar residues" evidence="1">
    <location>
        <begin position="234"/>
        <end position="252"/>
    </location>
</feature>
<dbReference type="SMART" id="SM00213">
    <property type="entry name" value="UBQ"/>
    <property type="match status" value="1"/>
</dbReference>
<dbReference type="Gene3D" id="3.10.20.90">
    <property type="entry name" value="Phosphatidylinositol 3-kinase Catalytic Subunit, Chain A, domain 1"/>
    <property type="match status" value="1"/>
</dbReference>
<evidence type="ECO:0000313" key="4">
    <source>
        <dbReference type="Proteomes" id="UP001634007"/>
    </source>
</evidence>
<feature type="region of interest" description="Disordered" evidence="1">
    <location>
        <begin position="547"/>
        <end position="574"/>
    </location>
</feature>
<dbReference type="CDD" id="cd17039">
    <property type="entry name" value="Ubl_ubiquitin_like"/>
    <property type="match status" value="1"/>
</dbReference>
<feature type="region of interest" description="Disordered" evidence="1">
    <location>
        <begin position="670"/>
        <end position="713"/>
    </location>
</feature>
<dbReference type="PROSITE" id="PS50053">
    <property type="entry name" value="UBIQUITIN_2"/>
    <property type="match status" value="1"/>
</dbReference>
<evidence type="ECO:0000256" key="1">
    <source>
        <dbReference type="SAM" id="MobiDB-lite"/>
    </source>
</evidence>
<feature type="domain" description="Ubiquitin-like" evidence="2">
    <location>
        <begin position="22"/>
        <end position="97"/>
    </location>
</feature>
<feature type="region of interest" description="Disordered" evidence="1">
    <location>
        <begin position="622"/>
        <end position="647"/>
    </location>
</feature>
<feature type="region of interest" description="Disordered" evidence="1">
    <location>
        <begin position="409"/>
        <end position="456"/>
    </location>
</feature>
<feature type="compositionally biased region" description="Low complexity" evidence="1">
    <location>
        <begin position="429"/>
        <end position="443"/>
    </location>
</feature>
<feature type="region of interest" description="Disordered" evidence="1">
    <location>
        <begin position="231"/>
        <end position="262"/>
    </location>
</feature>
<dbReference type="EMBL" id="JBJKBG010000003">
    <property type="protein sequence ID" value="KAL3747840.1"/>
    <property type="molecule type" value="Genomic_DNA"/>
</dbReference>
<dbReference type="AlphaFoldDB" id="A0ABD3LHR1"/>
<dbReference type="PANTHER" id="PTHR15204">
    <property type="entry name" value="LARGE PROLINE-RICH PROTEIN BAG6"/>
    <property type="match status" value="1"/>
</dbReference>
<accession>A0ABD3LHR1</accession>
<gene>
    <name evidence="3" type="ORF">ACJRO7_016625</name>
</gene>
<dbReference type="InterPro" id="IPR029071">
    <property type="entry name" value="Ubiquitin-like_domsf"/>
</dbReference>
<dbReference type="PANTHER" id="PTHR15204:SF0">
    <property type="entry name" value="LARGE PROLINE-RICH PROTEIN BAG6"/>
    <property type="match status" value="1"/>
</dbReference>
<organism evidence="3 4">
    <name type="scientific">Eucalyptus globulus</name>
    <name type="common">Tasmanian blue gum</name>
    <dbReference type="NCBI Taxonomy" id="34317"/>
    <lineage>
        <taxon>Eukaryota</taxon>
        <taxon>Viridiplantae</taxon>
        <taxon>Streptophyta</taxon>
        <taxon>Embryophyta</taxon>
        <taxon>Tracheophyta</taxon>
        <taxon>Spermatophyta</taxon>
        <taxon>Magnoliopsida</taxon>
        <taxon>eudicotyledons</taxon>
        <taxon>Gunneridae</taxon>
        <taxon>Pentapetalae</taxon>
        <taxon>rosids</taxon>
        <taxon>malvids</taxon>
        <taxon>Myrtales</taxon>
        <taxon>Myrtaceae</taxon>
        <taxon>Myrtoideae</taxon>
        <taxon>Eucalypteae</taxon>
        <taxon>Eucalyptus</taxon>
    </lineage>
</organism>
<comment type="caution">
    <text evidence="3">The sequence shown here is derived from an EMBL/GenBank/DDBJ whole genome shotgun (WGS) entry which is preliminary data.</text>
</comment>
<reference evidence="3 4" key="1">
    <citation type="submission" date="2024-11" db="EMBL/GenBank/DDBJ databases">
        <title>Chromosome-level genome assembly of Eucalyptus globulus Labill. provides insights into its genome evolution.</title>
        <authorList>
            <person name="Li X."/>
        </authorList>
    </citation>
    <scope>NUCLEOTIDE SEQUENCE [LARGE SCALE GENOMIC DNA]</scope>
    <source>
        <strain evidence="3">CL2024</strain>
        <tissue evidence="3">Fresh tender leaves</tissue>
    </source>
</reference>
<feature type="region of interest" description="Disordered" evidence="1">
    <location>
        <begin position="95"/>
        <end position="115"/>
    </location>
</feature>
<feature type="compositionally biased region" description="Polar residues" evidence="1">
    <location>
        <begin position="673"/>
        <end position="692"/>
    </location>
</feature>
<dbReference type="InterPro" id="IPR000626">
    <property type="entry name" value="Ubiquitin-like_dom"/>
</dbReference>
<dbReference type="InterPro" id="IPR019956">
    <property type="entry name" value="Ubiquitin_dom"/>
</dbReference>
<protein>
    <recommendedName>
        <fullName evidence="2">Ubiquitin-like domain-containing protein</fullName>
    </recommendedName>
</protein>
<dbReference type="FunFam" id="3.10.20.90:FF:000154">
    <property type="entry name" value="Large proline-rich protein BAG6"/>
    <property type="match status" value="1"/>
</dbReference>
<dbReference type="PRINTS" id="PR00348">
    <property type="entry name" value="UBIQUITIN"/>
</dbReference>
<dbReference type="SUPFAM" id="SSF54236">
    <property type="entry name" value="Ubiquitin-like"/>
    <property type="match status" value="1"/>
</dbReference>
<evidence type="ECO:0000259" key="2">
    <source>
        <dbReference type="PROSITE" id="PS50053"/>
    </source>
</evidence>
<evidence type="ECO:0000313" key="3">
    <source>
        <dbReference type="EMBL" id="KAL3747840.1"/>
    </source>
</evidence>
<feature type="compositionally biased region" description="Polar residues" evidence="1">
    <location>
        <begin position="412"/>
        <end position="428"/>
    </location>
</feature>
<keyword evidence="4" id="KW-1185">Reference proteome</keyword>
<sequence length="790" mass="83042">MGSNDAAKIPRINEAEASESTIEIKIKTLDSQTYSLRVNKQVSVPALKEQVASVTGVVSEQQRLICRGKVLKDDQLLSAYHVEDGHTLHLVVRQPVPPSSEGAPGHADTSHSHNSHVAPGVVIETFNLPDQGDGVPPEIGRIVSAVLSSFGITNPGSSNEGRSERTSGASSTLHLGQVPSEQSGMRGQSGRWPGAFGLPTISMGQPPVIPDSLTTMSQCLSYIKSEFEDIGRSNGMSASNRPDNRDPNSASQPGAIPEGLPTPASLAEVMLSTRQMLIEQVAECLQLCASQLQNQGGVTDRTMRLNTQSTAMRMGVLFHSLGAYILELGRTAMTLRLGQTASEAVVNAGPAIYISPSGPNPLMVQPVPFQMGTNFSSIPVGSVHGGSSLGGGFGGGFLPRRIDIQIRRGSPTAGSNANGEESVSIQQPSVSRSASAAATAAAANPSGENPVSLSSSAASEAATPSFTGESGVRVVPIRTMVAAVPAPFSRLSSDSPSNSAGIYYPLVGRFQHAGSVAGERGSHASSEQHPTLVETIQQAIPEPLLHQQAPADPGRDGSSPTDLRRQEPSVSRSVNINIISSAGSHTNGETERQVPGSVVQFLRSLFPGGDIRVEGSSIDGTVIGSASQDAGTSAGAMNSPESENRASDDGIFLSNLLHQIMPFISEHAVAGSNPMSGEESNMTTCRRAQDSSTEPEAESSDIGTSHGWNDLDQCPPNAKRQKCASIREPLIHGHLVRVALIPRLGHQLAQEIKIHIMLDVFGACLVPERIERLIYDDATEQKSAYCGYNC</sequence>
<feature type="compositionally biased region" description="Polar residues" evidence="1">
    <location>
        <begin position="152"/>
        <end position="186"/>
    </location>
</feature>
<feature type="compositionally biased region" description="Polar residues" evidence="1">
    <location>
        <begin position="624"/>
        <end position="641"/>
    </location>
</feature>
<feature type="region of interest" description="Disordered" evidence="1">
    <location>
        <begin position="152"/>
        <end position="192"/>
    </location>
</feature>
<dbReference type="Pfam" id="PF00240">
    <property type="entry name" value="ubiquitin"/>
    <property type="match status" value="1"/>
</dbReference>
<dbReference type="Proteomes" id="UP001634007">
    <property type="component" value="Unassembled WGS sequence"/>
</dbReference>
<name>A0ABD3LHR1_EUCGL</name>